<dbReference type="Proteomes" id="UP000620550">
    <property type="component" value="Unassembled WGS sequence"/>
</dbReference>
<proteinExistence type="predicted"/>
<sequence>MQKTFKNVHVAIYGHEMLQEAVKRIERERMTIEDHYHRNYDNGNDILVFRKGKFGMIACPVNHPTEVSLNQLIELIVGGSDD</sequence>
<dbReference type="RefSeq" id="WP_189626322.1">
    <property type="nucleotide sequence ID" value="NZ_BNAF01000006.1"/>
</dbReference>
<accession>A0ABQ3HZL5</accession>
<comment type="caution">
    <text evidence="1">The sequence shown here is derived from an EMBL/GenBank/DDBJ whole genome shotgun (WGS) entry which is preliminary data.</text>
</comment>
<evidence type="ECO:0000313" key="2">
    <source>
        <dbReference type="Proteomes" id="UP000620550"/>
    </source>
</evidence>
<gene>
    <name evidence="1" type="ORF">GCM10017764_17910</name>
</gene>
<protein>
    <submittedName>
        <fullName evidence="1">Uncharacterized protein</fullName>
    </submittedName>
</protein>
<dbReference type="EMBL" id="BNAF01000006">
    <property type="protein sequence ID" value="GHE35099.1"/>
    <property type="molecule type" value="Genomic_DNA"/>
</dbReference>
<reference evidence="2" key="1">
    <citation type="journal article" date="2019" name="Int. J. Syst. Evol. Microbiol.">
        <title>The Global Catalogue of Microorganisms (GCM) 10K type strain sequencing project: providing services to taxonomists for standard genome sequencing and annotation.</title>
        <authorList>
            <consortium name="The Broad Institute Genomics Platform"/>
            <consortium name="The Broad Institute Genome Sequencing Center for Infectious Disease"/>
            <person name="Wu L."/>
            <person name="Ma J."/>
        </authorList>
    </citation>
    <scope>NUCLEOTIDE SEQUENCE [LARGE SCALE GENOMIC DNA]</scope>
    <source>
        <strain evidence="2">CGMCC 1.12966</strain>
    </source>
</reference>
<organism evidence="1 2">
    <name type="scientific">Sphingobacterium griseoflavum</name>
    <dbReference type="NCBI Taxonomy" id="1474952"/>
    <lineage>
        <taxon>Bacteria</taxon>
        <taxon>Pseudomonadati</taxon>
        <taxon>Bacteroidota</taxon>
        <taxon>Sphingobacteriia</taxon>
        <taxon>Sphingobacteriales</taxon>
        <taxon>Sphingobacteriaceae</taxon>
        <taxon>Sphingobacterium</taxon>
    </lineage>
</organism>
<keyword evidence="2" id="KW-1185">Reference proteome</keyword>
<evidence type="ECO:0000313" key="1">
    <source>
        <dbReference type="EMBL" id="GHE35099.1"/>
    </source>
</evidence>
<name>A0ABQ3HZL5_9SPHI</name>